<dbReference type="GO" id="GO:0006508">
    <property type="term" value="P:proteolysis"/>
    <property type="evidence" value="ECO:0007669"/>
    <property type="project" value="UniProtKB-KW"/>
</dbReference>
<keyword evidence="7" id="KW-1185">Reference proteome</keyword>
<dbReference type="PANTHER" id="PTHR24276:SF98">
    <property type="entry name" value="FI18310P1-RELATED"/>
    <property type="match status" value="1"/>
</dbReference>
<dbReference type="InterPro" id="IPR043504">
    <property type="entry name" value="Peptidase_S1_PA_chymotrypsin"/>
</dbReference>
<dbReference type="InterPro" id="IPR001254">
    <property type="entry name" value="Trypsin_dom"/>
</dbReference>
<evidence type="ECO:0000256" key="3">
    <source>
        <dbReference type="ARBA" id="ARBA00022801"/>
    </source>
</evidence>
<keyword evidence="5" id="KW-1015">Disulfide bond</keyword>
<accession>A0A7E4V717</accession>
<evidence type="ECO:0000259" key="6">
    <source>
        <dbReference type="PROSITE" id="PS50240"/>
    </source>
</evidence>
<feature type="domain" description="Peptidase S1" evidence="6">
    <location>
        <begin position="2"/>
        <end position="243"/>
    </location>
</feature>
<reference evidence="7" key="1">
    <citation type="journal article" date="2013" name="Genetics">
        <title>The draft genome and transcriptome of Panagrellus redivivus are shaped by the harsh demands of a free-living lifestyle.</title>
        <authorList>
            <person name="Srinivasan J."/>
            <person name="Dillman A.R."/>
            <person name="Macchietto M.G."/>
            <person name="Heikkinen L."/>
            <person name="Lakso M."/>
            <person name="Fracchia K.M."/>
            <person name="Antoshechkin I."/>
            <person name="Mortazavi A."/>
            <person name="Wong G."/>
            <person name="Sternberg P.W."/>
        </authorList>
    </citation>
    <scope>NUCLEOTIDE SEQUENCE [LARGE SCALE GENOMIC DNA]</scope>
    <source>
        <strain evidence="7">MT8872</strain>
    </source>
</reference>
<dbReference type="Pfam" id="PF00089">
    <property type="entry name" value="Trypsin"/>
    <property type="match status" value="1"/>
</dbReference>
<keyword evidence="2" id="KW-0645">Protease</keyword>
<dbReference type="SMART" id="SM00020">
    <property type="entry name" value="Tryp_SPc"/>
    <property type="match status" value="1"/>
</dbReference>
<dbReference type="SUPFAM" id="SSF50494">
    <property type="entry name" value="Trypsin-like serine proteases"/>
    <property type="match status" value="1"/>
</dbReference>
<dbReference type="GO" id="GO:0004252">
    <property type="term" value="F:serine-type endopeptidase activity"/>
    <property type="evidence" value="ECO:0007669"/>
    <property type="project" value="InterPro"/>
</dbReference>
<dbReference type="PANTHER" id="PTHR24276">
    <property type="entry name" value="POLYSERASE-RELATED"/>
    <property type="match status" value="1"/>
</dbReference>
<dbReference type="Gene3D" id="2.40.10.10">
    <property type="entry name" value="Trypsin-like serine proteases"/>
    <property type="match status" value="1"/>
</dbReference>
<dbReference type="InterPro" id="IPR009003">
    <property type="entry name" value="Peptidase_S1_PA"/>
</dbReference>
<comment type="similarity">
    <text evidence="1">Belongs to the peptidase S1 family.</text>
</comment>
<dbReference type="PROSITE" id="PS50240">
    <property type="entry name" value="TRYPSIN_DOM"/>
    <property type="match status" value="1"/>
</dbReference>
<evidence type="ECO:0000256" key="2">
    <source>
        <dbReference type="ARBA" id="ARBA00022670"/>
    </source>
</evidence>
<organism evidence="7 8">
    <name type="scientific">Panagrellus redivivus</name>
    <name type="common">Microworm</name>
    <dbReference type="NCBI Taxonomy" id="6233"/>
    <lineage>
        <taxon>Eukaryota</taxon>
        <taxon>Metazoa</taxon>
        <taxon>Ecdysozoa</taxon>
        <taxon>Nematoda</taxon>
        <taxon>Chromadorea</taxon>
        <taxon>Rhabditida</taxon>
        <taxon>Tylenchina</taxon>
        <taxon>Panagrolaimomorpha</taxon>
        <taxon>Panagrolaimoidea</taxon>
        <taxon>Panagrolaimidae</taxon>
        <taxon>Panagrellus</taxon>
    </lineage>
</organism>
<protein>
    <submittedName>
        <fullName evidence="8">Peptidase S1 domain-containing protein</fullName>
    </submittedName>
</protein>
<dbReference type="PRINTS" id="PR00722">
    <property type="entry name" value="CHYMOTRYPSIN"/>
</dbReference>
<evidence type="ECO:0000313" key="7">
    <source>
        <dbReference type="Proteomes" id="UP000492821"/>
    </source>
</evidence>
<dbReference type="WBParaSite" id="Pan_g17395.t1">
    <property type="protein sequence ID" value="Pan_g17395.t1"/>
    <property type="gene ID" value="Pan_g17395"/>
</dbReference>
<reference evidence="8" key="2">
    <citation type="submission" date="2020-10" db="UniProtKB">
        <authorList>
            <consortium name="WormBaseParasite"/>
        </authorList>
    </citation>
    <scope>IDENTIFICATION</scope>
</reference>
<dbReference type="InterPro" id="IPR001314">
    <property type="entry name" value="Peptidase_S1A"/>
</dbReference>
<evidence type="ECO:0000313" key="8">
    <source>
        <dbReference type="WBParaSite" id="Pan_g17395.t1"/>
    </source>
</evidence>
<name>A0A7E4V717_PANRE</name>
<proteinExistence type="inferred from homology"/>
<evidence type="ECO:0000256" key="4">
    <source>
        <dbReference type="ARBA" id="ARBA00022825"/>
    </source>
</evidence>
<keyword evidence="3" id="KW-0378">Hydrolase</keyword>
<dbReference type="AlphaFoldDB" id="A0A7E4V717"/>
<keyword evidence="4" id="KW-0720">Serine protease</keyword>
<dbReference type="Proteomes" id="UP000492821">
    <property type="component" value="Unassembled WGS sequence"/>
</dbReference>
<evidence type="ECO:0000256" key="1">
    <source>
        <dbReference type="ARBA" id="ARBA00007664"/>
    </source>
</evidence>
<evidence type="ECO:0000256" key="5">
    <source>
        <dbReference type="ARBA" id="ARBA00023157"/>
    </source>
</evidence>
<sequence length="249" mass="27449">MVLEGTIPIEHTLPFVAFIVVNHGKYNANCTGSIIAPKYVLTAYHCLLTNGTTPTSPDAATVRVGSQYKSKGRAYQVREYYITDKTSKSYKNWDDIVVLELTQEILFDFLTTAAITLGRSTPRIGDTLTIAGHGIRIVQRRRLAIDSYVIGNVTVRRNSKYCKPVTNEFCAGGLKQGSAKGDSGGPAFKIINRKYVQVALITGGQHFHIIDKSRRDYQLIGMYDHGTLLKIAPYCGYIQKATGGAAYCQ</sequence>
<dbReference type="InterPro" id="IPR050430">
    <property type="entry name" value="Peptidase_S1"/>
</dbReference>